<evidence type="ECO:0000313" key="3">
    <source>
        <dbReference type="Proteomes" id="UP000626026"/>
    </source>
</evidence>
<dbReference type="PRINTS" id="PR00081">
    <property type="entry name" value="GDHRDH"/>
</dbReference>
<dbReference type="PANTHER" id="PTHR42879:SF2">
    <property type="entry name" value="3-OXOACYL-[ACYL-CARRIER-PROTEIN] REDUCTASE FABG"/>
    <property type="match status" value="1"/>
</dbReference>
<dbReference type="Pfam" id="PF13561">
    <property type="entry name" value="adh_short_C2"/>
    <property type="match status" value="1"/>
</dbReference>
<gene>
    <name evidence="2" type="ORF">IBL26_06365</name>
</gene>
<organism evidence="2 3">
    <name type="scientific">Teichococcus aerophilus</name>
    <dbReference type="NCBI Taxonomy" id="1224513"/>
    <lineage>
        <taxon>Bacteria</taxon>
        <taxon>Pseudomonadati</taxon>
        <taxon>Pseudomonadota</taxon>
        <taxon>Alphaproteobacteria</taxon>
        <taxon>Acetobacterales</taxon>
        <taxon>Roseomonadaceae</taxon>
        <taxon>Roseomonas</taxon>
    </lineage>
</organism>
<dbReference type="PRINTS" id="PR00080">
    <property type="entry name" value="SDRFAMILY"/>
</dbReference>
<sequence>MHLGIEGRVAVVTGGDSGIGLATAKLLLEEGVKIVLTDKEPEALRQAAATLSGEVMPVAADLTKAAQVDALAAEAKAAFGPVDILYHAAGITGPTGLFHTLTDNDWASALETDFMAAVRVARAFIPGMAERGWGRVVLTASEDAVQPYVDELPYCAAKAAILNLAKGLSKTYAKQGVLVNTVAPAFIHTPMTDAMMQKRAAEKGVSFDEAVRSFLEEERPNLELARRGEPQEVAAAIAFLCSERASFINGANLRVDAGSVASVGT</sequence>
<dbReference type="InterPro" id="IPR002347">
    <property type="entry name" value="SDR_fam"/>
</dbReference>
<accession>A0ABR7RJF8</accession>
<dbReference type="Proteomes" id="UP000626026">
    <property type="component" value="Unassembled WGS sequence"/>
</dbReference>
<evidence type="ECO:0000313" key="2">
    <source>
        <dbReference type="EMBL" id="MBC9206454.1"/>
    </source>
</evidence>
<dbReference type="EMBL" id="JACTVA010000007">
    <property type="protein sequence ID" value="MBC9206454.1"/>
    <property type="molecule type" value="Genomic_DNA"/>
</dbReference>
<dbReference type="SUPFAM" id="SSF51735">
    <property type="entry name" value="NAD(P)-binding Rossmann-fold domains"/>
    <property type="match status" value="1"/>
</dbReference>
<dbReference type="RefSeq" id="WP_187783630.1">
    <property type="nucleotide sequence ID" value="NZ_JACTVA010000007.1"/>
</dbReference>
<proteinExistence type="inferred from homology"/>
<dbReference type="InterPro" id="IPR020904">
    <property type="entry name" value="Sc_DH/Rdtase_CS"/>
</dbReference>
<dbReference type="InterPro" id="IPR036291">
    <property type="entry name" value="NAD(P)-bd_dom_sf"/>
</dbReference>
<comment type="caution">
    <text evidence="2">The sequence shown here is derived from an EMBL/GenBank/DDBJ whole genome shotgun (WGS) entry which is preliminary data.</text>
</comment>
<dbReference type="InterPro" id="IPR050259">
    <property type="entry name" value="SDR"/>
</dbReference>
<name>A0ABR7RJF8_9PROT</name>
<comment type="similarity">
    <text evidence="1">Belongs to the short-chain dehydrogenases/reductases (SDR) family.</text>
</comment>
<reference evidence="2 3" key="1">
    <citation type="journal article" date="2013" name="Int. J. Syst. Evol. Microbiol.">
        <title>Roseomonas aerophila sp. nov., isolated from air.</title>
        <authorList>
            <person name="Kim S.J."/>
            <person name="Weon H.Y."/>
            <person name="Ahn J.H."/>
            <person name="Hong S.B."/>
            <person name="Seok S.J."/>
            <person name="Whang K.S."/>
            <person name="Kwon S.W."/>
        </authorList>
    </citation>
    <scope>NUCLEOTIDE SEQUENCE [LARGE SCALE GENOMIC DNA]</scope>
    <source>
        <strain evidence="2 3">NBRC 108923</strain>
    </source>
</reference>
<keyword evidence="3" id="KW-1185">Reference proteome</keyword>
<dbReference type="PANTHER" id="PTHR42879">
    <property type="entry name" value="3-OXOACYL-(ACYL-CARRIER-PROTEIN) REDUCTASE"/>
    <property type="match status" value="1"/>
</dbReference>
<dbReference type="Gene3D" id="3.40.50.720">
    <property type="entry name" value="NAD(P)-binding Rossmann-like Domain"/>
    <property type="match status" value="1"/>
</dbReference>
<protein>
    <submittedName>
        <fullName evidence="2">SDR family oxidoreductase</fullName>
    </submittedName>
</protein>
<dbReference type="PROSITE" id="PS00061">
    <property type="entry name" value="ADH_SHORT"/>
    <property type="match status" value="1"/>
</dbReference>
<evidence type="ECO:0000256" key="1">
    <source>
        <dbReference type="ARBA" id="ARBA00006484"/>
    </source>
</evidence>